<proteinExistence type="predicted"/>
<gene>
    <name evidence="3" type="ORF">ASEP1449_LOCUS2232</name>
</gene>
<keyword evidence="2" id="KW-0812">Transmembrane</keyword>
<name>A0A7S2U6X3_9STRA</name>
<feature type="compositionally biased region" description="Low complexity" evidence="1">
    <location>
        <begin position="216"/>
        <end position="228"/>
    </location>
</feature>
<feature type="transmembrane region" description="Helical" evidence="2">
    <location>
        <begin position="179"/>
        <end position="201"/>
    </location>
</feature>
<dbReference type="AlphaFoldDB" id="A0A7S2U6X3"/>
<keyword evidence="2" id="KW-1133">Transmembrane helix</keyword>
<evidence type="ECO:0000256" key="1">
    <source>
        <dbReference type="SAM" id="MobiDB-lite"/>
    </source>
</evidence>
<sequence length="551" mass="60279">MDPEEISLAGDTTLGDEPIAVRTLDVPDSENYPDDVSSLCSRSHLGGAVPPPISSVGLDAVKQAPPGSSRSLGRKGFFGGASYAHQIMFQTHSKSSHSSSRIQSPQKEPDIGQSMTDGVLRMIVTDTYQDEDEPSLMASVGVEAAMEGPQRKKRGCPMKCCAAYIPNWIANESSTMKNIILVSTILLVGSLIILVAALASMSGGGGSSDNEPKAITGAPTVPTAPTGTDEQTPPSGPIFIDDSSPLDPLDPTDPSDPMESSSSRTTFYIGADRFQDSELAPQKLGQLPHTDEGGEFMVHLGDWNKIDENPECDEEAYSDMFNVLGQSSVPVYLLPGESESAECEDASTAMSSWRYYFTEFPLQFWDKPPFKVARQDDRPEQFAFVLRQVLYVGVNVVGETGKWVPEGEEEDWAERTEAAWSWVQENVATYRSDLEAMVIFANSGPYETDLTDEKFYEPLMTVMQNSAETSNDFTDLAVLLIVKGESSMESYSVTPNFEEVRDLTVAKVQGRFWPPMRVIFDTDLNSVRINQANWFDRLSAPATARNAGDDR</sequence>
<feature type="region of interest" description="Disordered" evidence="1">
    <location>
        <begin position="1"/>
        <end position="20"/>
    </location>
</feature>
<organism evidence="3">
    <name type="scientific">Attheya septentrionalis</name>
    <dbReference type="NCBI Taxonomy" id="420275"/>
    <lineage>
        <taxon>Eukaryota</taxon>
        <taxon>Sar</taxon>
        <taxon>Stramenopiles</taxon>
        <taxon>Ochrophyta</taxon>
        <taxon>Bacillariophyta</taxon>
        <taxon>Coscinodiscophyceae</taxon>
        <taxon>Chaetocerotophycidae</taxon>
        <taxon>Chaetocerotales</taxon>
        <taxon>Attheyaceae</taxon>
        <taxon>Attheya</taxon>
    </lineage>
</organism>
<dbReference type="EMBL" id="HBHQ01003394">
    <property type="protein sequence ID" value="CAD9810409.1"/>
    <property type="molecule type" value="Transcribed_RNA"/>
</dbReference>
<keyword evidence="2" id="KW-0472">Membrane</keyword>
<evidence type="ECO:0000256" key="2">
    <source>
        <dbReference type="SAM" id="Phobius"/>
    </source>
</evidence>
<feature type="region of interest" description="Disordered" evidence="1">
    <location>
        <begin position="94"/>
        <end position="114"/>
    </location>
</feature>
<accession>A0A7S2U6X3</accession>
<feature type="region of interest" description="Disordered" evidence="1">
    <location>
        <begin position="202"/>
        <end position="263"/>
    </location>
</feature>
<protein>
    <recommendedName>
        <fullName evidence="4">Calcineurin-like phosphoesterase domain-containing protein</fullName>
    </recommendedName>
</protein>
<evidence type="ECO:0008006" key="4">
    <source>
        <dbReference type="Google" id="ProtNLM"/>
    </source>
</evidence>
<reference evidence="3" key="1">
    <citation type="submission" date="2021-01" db="EMBL/GenBank/DDBJ databases">
        <authorList>
            <person name="Corre E."/>
            <person name="Pelletier E."/>
            <person name="Niang G."/>
            <person name="Scheremetjew M."/>
            <person name="Finn R."/>
            <person name="Kale V."/>
            <person name="Holt S."/>
            <person name="Cochrane G."/>
            <person name="Meng A."/>
            <person name="Brown T."/>
            <person name="Cohen L."/>
        </authorList>
    </citation>
    <scope>NUCLEOTIDE SEQUENCE</scope>
    <source>
        <strain evidence="3">CCMP2084</strain>
    </source>
</reference>
<evidence type="ECO:0000313" key="3">
    <source>
        <dbReference type="EMBL" id="CAD9810409.1"/>
    </source>
</evidence>